<evidence type="ECO:0000256" key="4">
    <source>
        <dbReference type="ARBA" id="ARBA00022801"/>
    </source>
</evidence>
<name>A0A1E1K122_9HELO</name>
<dbReference type="GO" id="GO:0031218">
    <property type="term" value="F:arabinogalactan endo-1,4-beta-galactosidase activity"/>
    <property type="evidence" value="ECO:0007669"/>
    <property type="project" value="UniProtKB-EC"/>
</dbReference>
<keyword evidence="5 6" id="KW-0326">Glycosidase</keyword>
<reference evidence="8" key="1">
    <citation type="submission" date="2016-03" db="EMBL/GenBank/DDBJ databases">
        <authorList>
            <person name="Guldener U."/>
        </authorList>
    </citation>
    <scope>NUCLEOTIDE SEQUENCE [LARGE SCALE GENOMIC DNA]</scope>
    <source>
        <strain evidence="8">04CH-RAC-A.6.1</strain>
    </source>
</reference>
<evidence type="ECO:0000256" key="1">
    <source>
        <dbReference type="ARBA" id="ARBA00001695"/>
    </source>
</evidence>
<keyword evidence="4 6" id="KW-0378">Hydrolase</keyword>
<evidence type="ECO:0000313" key="8">
    <source>
        <dbReference type="Proteomes" id="UP000178912"/>
    </source>
</evidence>
<keyword evidence="8" id="KW-1185">Reference proteome</keyword>
<proteinExistence type="inferred from homology"/>
<sequence length="348" mass="37417">MRSVYLLVPLFAGVQAALTFKGVDWSSLLVEESAGYTYKTTAGVTQPLEKVLVASGVNTVRQRLWVNPSDGNYNLAYNLKLARRAKAAGLKVYLDIHFSDTWADPGHQIIPSGWPTAINDLSWKVYNYTLDVSNAFATAGIPLSMISIGNEITSGLLLPTGSTSSFANIARILHSASSGIKDSSLSSKPKIMIHLDNGYNWDTQKYWYTSVLAAGPLLLSDFDIMGVSYYPFYSSAATLASLKTSLTNMAATWKKNIMVVETNWPVVCTSPAYAFPADTTSIPKSAAGQSTWMMKVAAVVAGVSGGNGIFYWEPAWIRNAGLGSSCGDNLMVEQNGVARSSLGVFASI</sequence>
<evidence type="ECO:0000313" key="7">
    <source>
        <dbReference type="EMBL" id="CZS91827.1"/>
    </source>
</evidence>
<evidence type="ECO:0000256" key="6">
    <source>
        <dbReference type="RuleBase" id="RU361192"/>
    </source>
</evidence>
<organism evidence="7 8">
    <name type="scientific">Rhynchosporium agropyri</name>
    <dbReference type="NCBI Taxonomy" id="914238"/>
    <lineage>
        <taxon>Eukaryota</taxon>
        <taxon>Fungi</taxon>
        <taxon>Dikarya</taxon>
        <taxon>Ascomycota</taxon>
        <taxon>Pezizomycotina</taxon>
        <taxon>Leotiomycetes</taxon>
        <taxon>Helotiales</taxon>
        <taxon>Ploettnerulaceae</taxon>
        <taxon>Rhynchosporium</taxon>
    </lineage>
</organism>
<dbReference type="Gene3D" id="3.20.20.80">
    <property type="entry name" value="Glycosidases"/>
    <property type="match status" value="1"/>
</dbReference>
<dbReference type="GO" id="GO:0045490">
    <property type="term" value="P:pectin catabolic process"/>
    <property type="evidence" value="ECO:0007669"/>
    <property type="project" value="TreeGrafter"/>
</dbReference>
<dbReference type="Proteomes" id="UP000178912">
    <property type="component" value="Unassembled WGS sequence"/>
</dbReference>
<accession>A0A1E1K122</accession>
<evidence type="ECO:0000256" key="5">
    <source>
        <dbReference type="ARBA" id="ARBA00023295"/>
    </source>
</evidence>
<dbReference type="OrthoDB" id="110914at2759"/>
<evidence type="ECO:0000256" key="2">
    <source>
        <dbReference type="ARBA" id="ARBA00010687"/>
    </source>
</evidence>
<comment type="catalytic activity">
    <reaction evidence="1 6">
        <text>The enzyme specifically hydrolyzes (1-&gt;4)-beta-D-galactosidic linkages in type I arabinogalactans.</text>
        <dbReference type="EC" id="3.2.1.89"/>
    </reaction>
</comment>
<gene>
    <name evidence="7" type="ORF">RAG0_02370</name>
</gene>
<comment type="similarity">
    <text evidence="2 6">Belongs to the glycosyl hydrolase 53 family.</text>
</comment>
<dbReference type="SUPFAM" id="SSF51445">
    <property type="entry name" value="(Trans)glycosidases"/>
    <property type="match status" value="1"/>
</dbReference>
<dbReference type="EC" id="3.2.1.89" evidence="3 6"/>
<keyword evidence="6" id="KW-0732">Signal</keyword>
<dbReference type="PANTHER" id="PTHR34983:SF1">
    <property type="entry name" value="ARABINOGALACTAN ENDO-BETA-1,4-GALACTANASE A"/>
    <property type="match status" value="1"/>
</dbReference>
<feature type="chain" id="PRO_5009362642" description="Arabinogalactan endo-beta-1,4-galactanase" evidence="6">
    <location>
        <begin position="17"/>
        <end position="348"/>
    </location>
</feature>
<dbReference type="Pfam" id="PF07745">
    <property type="entry name" value="Glyco_hydro_53"/>
    <property type="match status" value="1"/>
</dbReference>
<dbReference type="PANTHER" id="PTHR34983">
    <property type="entry name" value="ARABINOGALACTAN ENDO-BETA-1,4-GALACTANASE A"/>
    <property type="match status" value="1"/>
</dbReference>
<dbReference type="FunFam" id="3.20.20.80:FF:000077">
    <property type="entry name" value="Arabinogalactan endo-beta-1,4-galactanase"/>
    <property type="match status" value="1"/>
</dbReference>
<evidence type="ECO:0000256" key="3">
    <source>
        <dbReference type="ARBA" id="ARBA00012556"/>
    </source>
</evidence>
<dbReference type="EMBL" id="FJUX01000010">
    <property type="protein sequence ID" value="CZS91827.1"/>
    <property type="molecule type" value="Genomic_DNA"/>
</dbReference>
<dbReference type="InterPro" id="IPR011683">
    <property type="entry name" value="Glyco_hydro_53"/>
</dbReference>
<dbReference type="InterPro" id="IPR017853">
    <property type="entry name" value="GH"/>
</dbReference>
<dbReference type="AlphaFoldDB" id="A0A1E1K122"/>
<feature type="signal peptide" evidence="6">
    <location>
        <begin position="1"/>
        <end position="16"/>
    </location>
</feature>
<protein>
    <recommendedName>
        <fullName evidence="3 6">Arabinogalactan endo-beta-1,4-galactanase</fullName>
        <ecNumber evidence="3 6">3.2.1.89</ecNumber>
    </recommendedName>
</protein>
<dbReference type="GO" id="GO:0015926">
    <property type="term" value="F:glucosidase activity"/>
    <property type="evidence" value="ECO:0007669"/>
    <property type="project" value="InterPro"/>
</dbReference>